<dbReference type="Proteomes" id="UP001266305">
    <property type="component" value="Unassembled WGS sequence"/>
</dbReference>
<evidence type="ECO:0000313" key="2">
    <source>
        <dbReference type="EMBL" id="KAK2095577.1"/>
    </source>
</evidence>
<feature type="compositionally biased region" description="Low complexity" evidence="1">
    <location>
        <begin position="245"/>
        <end position="258"/>
    </location>
</feature>
<evidence type="ECO:0000256" key="1">
    <source>
        <dbReference type="SAM" id="MobiDB-lite"/>
    </source>
</evidence>
<dbReference type="EMBL" id="JASSZA010000013">
    <property type="protein sequence ID" value="KAK2095577.1"/>
    <property type="molecule type" value="Genomic_DNA"/>
</dbReference>
<accession>A0ABQ9UER6</accession>
<gene>
    <name evidence="2" type="ORF">P7K49_026993</name>
</gene>
<sequence>MLGSILQQNRYSQCLRAKRPLVPEPLPQVDEEQQTLVCPQVPAPGDRSHAGALEVQGSLSRVQRGAGPHWLRVRGPSWSLDPPPSQRPGPGRRPHGPRIARSRIPAGRVHTTPPDPRREGLGFPGGHGFRSPPPSPPPELTALRSRTPSLASCNSDTNLVVSSPRLFSCLLLPPPTPPSCCCDGGWGACACGGCGCGRWPCPCPGVACWPELAGSAAAIASRPRGGPAPAHFCSPAPPAATCRVGSAAAASPPSESGSAGRGLLQTTGVRRPREPGPLVTPGLRPLPKPREA</sequence>
<comment type="caution">
    <text evidence="2">The sequence shown here is derived from an EMBL/GenBank/DDBJ whole genome shotgun (WGS) entry which is preliminary data.</text>
</comment>
<protein>
    <submittedName>
        <fullName evidence="2">Uncharacterized protein</fullName>
    </submittedName>
</protein>
<feature type="region of interest" description="Disordered" evidence="1">
    <location>
        <begin position="244"/>
        <end position="292"/>
    </location>
</feature>
<feature type="region of interest" description="Disordered" evidence="1">
    <location>
        <begin position="59"/>
        <end position="140"/>
    </location>
</feature>
<evidence type="ECO:0000313" key="3">
    <source>
        <dbReference type="Proteomes" id="UP001266305"/>
    </source>
</evidence>
<feature type="compositionally biased region" description="Basic residues" evidence="1">
    <location>
        <begin position="90"/>
        <end position="101"/>
    </location>
</feature>
<keyword evidence="3" id="KW-1185">Reference proteome</keyword>
<organism evidence="2 3">
    <name type="scientific">Saguinus oedipus</name>
    <name type="common">Cotton-top tamarin</name>
    <name type="synonym">Oedipomidas oedipus</name>
    <dbReference type="NCBI Taxonomy" id="9490"/>
    <lineage>
        <taxon>Eukaryota</taxon>
        <taxon>Metazoa</taxon>
        <taxon>Chordata</taxon>
        <taxon>Craniata</taxon>
        <taxon>Vertebrata</taxon>
        <taxon>Euteleostomi</taxon>
        <taxon>Mammalia</taxon>
        <taxon>Eutheria</taxon>
        <taxon>Euarchontoglires</taxon>
        <taxon>Primates</taxon>
        <taxon>Haplorrhini</taxon>
        <taxon>Platyrrhini</taxon>
        <taxon>Cebidae</taxon>
        <taxon>Callitrichinae</taxon>
        <taxon>Saguinus</taxon>
    </lineage>
</organism>
<reference evidence="2 3" key="1">
    <citation type="submission" date="2023-05" db="EMBL/GenBank/DDBJ databases">
        <title>B98-5 Cell Line De Novo Hybrid Assembly: An Optical Mapping Approach.</title>
        <authorList>
            <person name="Kananen K."/>
            <person name="Auerbach J.A."/>
            <person name="Kautto E."/>
            <person name="Blachly J.S."/>
        </authorList>
    </citation>
    <scope>NUCLEOTIDE SEQUENCE [LARGE SCALE GENOMIC DNA]</scope>
    <source>
        <strain evidence="2">B95-8</strain>
        <tissue evidence="2">Cell line</tissue>
    </source>
</reference>
<proteinExistence type="predicted"/>
<name>A0ABQ9UER6_SAGOE</name>